<dbReference type="EMBL" id="JAHRHJ020000009">
    <property type="protein sequence ID" value="KAH9301853.1"/>
    <property type="molecule type" value="Genomic_DNA"/>
</dbReference>
<dbReference type="InterPro" id="IPR004082">
    <property type="entry name" value="OBERON"/>
</dbReference>
<organism evidence="3 4">
    <name type="scientific">Taxus chinensis</name>
    <name type="common">Chinese yew</name>
    <name type="synonym">Taxus wallichiana var. chinensis</name>
    <dbReference type="NCBI Taxonomy" id="29808"/>
    <lineage>
        <taxon>Eukaryota</taxon>
        <taxon>Viridiplantae</taxon>
        <taxon>Streptophyta</taxon>
        <taxon>Embryophyta</taxon>
        <taxon>Tracheophyta</taxon>
        <taxon>Spermatophyta</taxon>
        <taxon>Pinopsida</taxon>
        <taxon>Pinidae</taxon>
        <taxon>Conifers II</taxon>
        <taxon>Cupressales</taxon>
        <taxon>Taxaceae</taxon>
        <taxon>Taxus</taxon>
    </lineage>
</organism>
<evidence type="ECO:0000259" key="2">
    <source>
        <dbReference type="Pfam" id="PF16312"/>
    </source>
</evidence>
<evidence type="ECO:0000313" key="4">
    <source>
        <dbReference type="Proteomes" id="UP000824469"/>
    </source>
</evidence>
<feature type="coiled-coil region" evidence="1">
    <location>
        <begin position="169"/>
        <end position="265"/>
    </location>
</feature>
<keyword evidence="4" id="KW-1185">Reference proteome</keyword>
<reference evidence="3 4" key="1">
    <citation type="journal article" date="2021" name="Nat. Plants">
        <title>The Taxus genome provides insights into paclitaxel biosynthesis.</title>
        <authorList>
            <person name="Xiong X."/>
            <person name="Gou J."/>
            <person name="Liao Q."/>
            <person name="Li Y."/>
            <person name="Zhou Q."/>
            <person name="Bi G."/>
            <person name="Li C."/>
            <person name="Du R."/>
            <person name="Wang X."/>
            <person name="Sun T."/>
            <person name="Guo L."/>
            <person name="Liang H."/>
            <person name="Lu P."/>
            <person name="Wu Y."/>
            <person name="Zhang Z."/>
            <person name="Ro D.K."/>
            <person name="Shang Y."/>
            <person name="Huang S."/>
            <person name="Yan J."/>
        </authorList>
    </citation>
    <scope>NUCLEOTIDE SEQUENCE [LARGE SCALE GENOMIC DNA]</scope>
    <source>
        <strain evidence="3">Ta-2019</strain>
    </source>
</reference>
<dbReference type="GO" id="GO:0005634">
    <property type="term" value="C:nucleus"/>
    <property type="evidence" value="ECO:0007669"/>
    <property type="project" value="TreeGrafter"/>
</dbReference>
<proteinExistence type="predicted"/>
<dbReference type="GO" id="GO:0010492">
    <property type="term" value="P:maintenance of shoot apical meristem identity"/>
    <property type="evidence" value="ECO:0007669"/>
    <property type="project" value="TreeGrafter"/>
</dbReference>
<dbReference type="PRINTS" id="PR01544">
    <property type="entry name" value="ARATH130DUF"/>
</dbReference>
<dbReference type="GO" id="GO:0010071">
    <property type="term" value="P:root meristem specification"/>
    <property type="evidence" value="ECO:0007669"/>
    <property type="project" value="TreeGrafter"/>
</dbReference>
<dbReference type="GO" id="GO:0010468">
    <property type="term" value="P:regulation of gene expression"/>
    <property type="evidence" value="ECO:0007669"/>
    <property type="project" value="TreeGrafter"/>
</dbReference>
<dbReference type="GO" id="GO:0010078">
    <property type="term" value="P:maintenance of root meristem identity"/>
    <property type="evidence" value="ECO:0007669"/>
    <property type="project" value="TreeGrafter"/>
</dbReference>
<comment type="caution">
    <text evidence="3">The sequence shown here is derived from an EMBL/GenBank/DDBJ whole genome shotgun (WGS) entry which is preliminary data.</text>
</comment>
<evidence type="ECO:0000256" key="1">
    <source>
        <dbReference type="SAM" id="Coils"/>
    </source>
</evidence>
<gene>
    <name evidence="3" type="ORF">KI387_013436</name>
</gene>
<keyword evidence="1" id="KW-0175">Coiled coil</keyword>
<evidence type="ECO:0000313" key="3">
    <source>
        <dbReference type="EMBL" id="KAH9301853.1"/>
    </source>
</evidence>
<protein>
    <recommendedName>
        <fullName evidence="2">Oberon coiled-coil region domain-containing protein</fullName>
    </recommendedName>
</protein>
<name>A0AA38FGP7_TAXCH</name>
<dbReference type="Pfam" id="PF16312">
    <property type="entry name" value="Oberon_cc"/>
    <property type="match status" value="1"/>
</dbReference>
<dbReference type="Proteomes" id="UP000824469">
    <property type="component" value="Unassembled WGS sequence"/>
</dbReference>
<dbReference type="OMA" id="EATESHY"/>
<dbReference type="AlphaFoldDB" id="A0AA38FGP7"/>
<sequence>MLLRCLVSLRKYSELVPRVGMLKTLAKELDCVRRIFQESEDPRGKQLWSKAGQMLSKLESKADPSEVCNSFMGFLAECDNKITGTSNFAPKDPVQSKKVDASNRVATAVREAVYNIPSSSSENIGTSDRARAVLQNYDREVEVKRTEAAEMQYNRTKNKAEIDELESIVRIKQAEAKMFQARADDARREAEGLQRIAIAKNEKIEEEYTCKLAKLCLAEVEERRRNKLEELQIIERDQRDYFNMKIRMEADIKDLLMKMEAAKRRF</sequence>
<accession>A0AA38FGP7</accession>
<feature type="domain" description="Oberon coiled-coil region" evidence="2">
    <location>
        <begin position="129"/>
        <end position="256"/>
    </location>
</feature>
<dbReference type="PANTHER" id="PTHR21736">
    <property type="entry name" value="VERNALIZATION-INSENSITIVE PROTEIN 3"/>
    <property type="match status" value="1"/>
</dbReference>
<dbReference type="InterPro" id="IPR032535">
    <property type="entry name" value="Oberon_CC"/>
</dbReference>
<dbReference type="PANTHER" id="PTHR21736:SF20">
    <property type="entry name" value="PROTEIN OBERON 4"/>
    <property type="match status" value="1"/>
</dbReference>